<protein>
    <submittedName>
        <fullName evidence="2">Uncharacterized protein</fullName>
    </submittedName>
</protein>
<name>A0AAE0C134_9CHLO</name>
<accession>A0AAE0C134</accession>
<feature type="compositionally biased region" description="Polar residues" evidence="1">
    <location>
        <begin position="106"/>
        <end position="147"/>
    </location>
</feature>
<gene>
    <name evidence="2" type="ORF">CYMTET_44017</name>
</gene>
<comment type="caution">
    <text evidence="2">The sequence shown here is derived from an EMBL/GenBank/DDBJ whole genome shotgun (WGS) entry which is preliminary data.</text>
</comment>
<dbReference type="AlphaFoldDB" id="A0AAE0C134"/>
<dbReference type="Proteomes" id="UP001190700">
    <property type="component" value="Unassembled WGS sequence"/>
</dbReference>
<dbReference type="EMBL" id="LGRX02029794">
    <property type="protein sequence ID" value="KAK3246446.1"/>
    <property type="molecule type" value="Genomic_DNA"/>
</dbReference>
<sequence length="186" mass="19017">MIRFLCWLRTNSAGMKGGPLEDLAKGVTDLTTSSGSNQVVLEDMALLANDLVQWMQPRASLPPAQNLAAVPAEPPLPLAVPPALAGPPTVQSGRDASFRASVDRNPGSTPQATPISRGSSDASPTAVRSATAKTPSPTPLSSQTASAPSPRPDGVPPPQNRASPSRPPPTSTSSAPGTSRSDPSTR</sequence>
<keyword evidence="3" id="KW-1185">Reference proteome</keyword>
<feature type="compositionally biased region" description="Pro residues" evidence="1">
    <location>
        <begin position="149"/>
        <end position="170"/>
    </location>
</feature>
<organism evidence="2 3">
    <name type="scientific">Cymbomonas tetramitiformis</name>
    <dbReference type="NCBI Taxonomy" id="36881"/>
    <lineage>
        <taxon>Eukaryota</taxon>
        <taxon>Viridiplantae</taxon>
        <taxon>Chlorophyta</taxon>
        <taxon>Pyramimonadophyceae</taxon>
        <taxon>Pyramimonadales</taxon>
        <taxon>Pyramimonadaceae</taxon>
        <taxon>Cymbomonas</taxon>
    </lineage>
</organism>
<evidence type="ECO:0000313" key="3">
    <source>
        <dbReference type="Proteomes" id="UP001190700"/>
    </source>
</evidence>
<feature type="compositionally biased region" description="Low complexity" evidence="1">
    <location>
        <begin position="171"/>
        <end position="186"/>
    </location>
</feature>
<proteinExistence type="predicted"/>
<feature type="region of interest" description="Disordered" evidence="1">
    <location>
        <begin position="80"/>
        <end position="186"/>
    </location>
</feature>
<evidence type="ECO:0000313" key="2">
    <source>
        <dbReference type="EMBL" id="KAK3246446.1"/>
    </source>
</evidence>
<evidence type="ECO:0000256" key="1">
    <source>
        <dbReference type="SAM" id="MobiDB-lite"/>
    </source>
</evidence>
<reference evidence="2 3" key="1">
    <citation type="journal article" date="2015" name="Genome Biol. Evol.">
        <title>Comparative Genomics of a Bacterivorous Green Alga Reveals Evolutionary Causalities and Consequences of Phago-Mixotrophic Mode of Nutrition.</title>
        <authorList>
            <person name="Burns J.A."/>
            <person name="Paasch A."/>
            <person name="Narechania A."/>
            <person name="Kim E."/>
        </authorList>
    </citation>
    <scope>NUCLEOTIDE SEQUENCE [LARGE SCALE GENOMIC DNA]</scope>
    <source>
        <strain evidence="2 3">PLY_AMNH</strain>
    </source>
</reference>